<evidence type="ECO:0000256" key="3">
    <source>
        <dbReference type="ARBA" id="ARBA00012388"/>
    </source>
</evidence>
<dbReference type="PANTHER" id="PTHR23092:SF15">
    <property type="entry name" value="INACTIVE NON-CANONICAL POLY(A) RNA POLYMERASE PROTEIN TRF4-2-RELATED"/>
    <property type="match status" value="1"/>
</dbReference>
<evidence type="ECO:0000256" key="6">
    <source>
        <dbReference type="ARBA" id="ARBA00022842"/>
    </source>
</evidence>
<dbReference type="Proteomes" id="UP001558652">
    <property type="component" value="Unassembled WGS sequence"/>
</dbReference>
<dbReference type="EC" id="2.7.7.19" evidence="3"/>
<dbReference type="InterPro" id="IPR054708">
    <property type="entry name" value="MTPAP-like_central"/>
</dbReference>
<keyword evidence="5" id="KW-0479">Metal-binding</keyword>
<keyword evidence="6" id="KW-0460">Magnesium</keyword>
<accession>A0ABD0YIS0</accession>
<dbReference type="GO" id="GO:1990817">
    <property type="term" value="F:poly(A) RNA polymerase activity"/>
    <property type="evidence" value="ECO:0007669"/>
    <property type="project" value="UniProtKB-EC"/>
</dbReference>
<evidence type="ECO:0000259" key="8">
    <source>
        <dbReference type="Pfam" id="PF22600"/>
    </source>
</evidence>
<dbReference type="Gene3D" id="1.10.1410.10">
    <property type="match status" value="1"/>
</dbReference>
<dbReference type="CDD" id="cd05402">
    <property type="entry name" value="NT_PAP_TUTase"/>
    <property type="match status" value="1"/>
</dbReference>
<dbReference type="AlphaFoldDB" id="A0ABD0YIS0"/>
<dbReference type="GO" id="GO:0016070">
    <property type="term" value="P:RNA metabolic process"/>
    <property type="evidence" value="ECO:0007669"/>
    <property type="project" value="UniProtKB-ARBA"/>
</dbReference>
<evidence type="ECO:0000256" key="2">
    <source>
        <dbReference type="ARBA" id="ARBA00008593"/>
    </source>
</evidence>
<dbReference type="GO" id="GO:0046872">
    <property type="term" value="F:metal ion binding"/>
    <property type="evidence" value="ECO:0007669"/>
    <property type="project" value="UniProtKB-KW"/>
</dbReference>
<dbReference type="FunFam" id="1.10.1410.10:FF:000003">
    <property type="entry name" value="non-canonical poly(A) RNA polymerase PAPD7"/>
    <property type="match status" value="1"/>
</dbReference>
<organism evidence="9 10">
    <name type="scientific">Ranatra chinensis</name>
    <dbReference type="NCBI Taxonomy" id="642074"/>
    <lineage>
        <taxon>Eukaryota</taxon>
        <taxon>Metazoa</taxon>
        <taxon>Ecdysozoa</taxon>
        <taxon>Arthropoda</taxon>
        <taxon>Hexapoda</taxon>
        <taxon>Insecta</taxon>
        <taxon>Pterygota</taxon>
        <taxon>Neoptera</taxon>
        <taxon>Paraneoptera</taxon>
        <taxon>Hemiptera</taxon>
        <taxon>Heteroptera</taxon>
        <taxon>Panheteroptera</taxon>
        <taxon>Nepomorpha</taxon>
        <taxon>Nepidae</taxon>
        <taxon>Ranatrinae</taxon>
        <taxon>Ranatra</taxon>
    </lineage>
</organism>
<dbReference type="SUPFAM" id="SSF81301">
    <property type="entry name" value="Nucleotidyltransferase"/>
    <property type="match status" value="1"/>
</dbReference>
<sequence>MDPKIGWFQPEQEGPAKEFWNRIWNAYTSFEHVKAKYLPETRKRTHAQANGLGHNNNNGMGAVWGTNWASTYGMNKNRKALIGIYGGCPWRPPNKRYDPRPVVALHQEIIDFYNYMSPTPEEHFMRQQVVRNIKSLILELWPAAKVEVFGSFRTGLYLPTSDIDLVVIGDWDKLPLRTLEDALLAKGVCDKDQIKVLDKASVPIVKLTDRTSEVKVDISFNMNNGVKSANLIKDYKQKFPVLGKLVLILKQFLLQRDLNEVFHGGISSYSLILMTVSFLQMHPRPDIHLSDCNLGVLLIEFFELYGRKFNYMMTAIRTKNGGTYVSKQEIQKDMKDGHRPSMLCIEDPLTAGNDIGRGSFGALQVRQAFEYAYILLSQSVNPLNHLFINPNQHR</sequence>
<evidence type="ECO:0000256" key="5">
    <source>
        <dbReference type="ARBA" id="ARBA00022723"/>
    </source>
</evidence>
<dbReference type="Gene3D" id="3.30.460.10">
    <property type="entry name" value="Beta Polymerase, domain 2"/>
    <property type="match status" value="1"/>
</dbReference>
<evidence type="ECO:0000256" key="4">
    <source>
        <dbReference type="ARBA" id="ARBA00022679"/>
    </source>
</evidence>
<dbReference type="PANTHER" id="PTHR23092">
    <property type="entry name" value="POLY(A) RNA POLYMERASE"/>
    <property type="match status" value="1"/>
</dbReference>
<protein>
    <recommendedName>
        <fullName evidence="3">polynucleotide adenylyltransferase</fullName>
        <ecNumber evidence="3">2.7.7.19</ecNumber>
    </recommendedName>
</protein>
<dbReference type="FunFam" id="3.30.460.10:FF:000006">
    <property type="entry name" value="non-canonical poly(A) RNA polymerase PAPD5"/>
    <property type="match status" value="1"/>
</dbReference>
<feature type="domain" description="Poly(A) RNA polymerase mitochondrial-like central palm" evidence="8">
    <location>
        <begin position="105"/>
        <end position="237"/>
    </location>
</feature>
<dbReference type="Pfam" id="PF22600">
    <property type="entry name" value="MTPAP-like_central"/>
    <property type="match status" value="1"/>
</dbReference>
<dbReference type="InterPro" id="IPR045862">
    <property type="entry name" value="Trf4-like"/>
</dbReference>
<reference evidence="9 10" key="1">
    <citation type="submission" date="2024-07" db="EMBL/GenBank/DDBJ databases">
        <title>Chromosome-level genome assembly of the water stick insect Ranatra chinensis (Heteroptera: Nepidae).</title>
        <authorList>
            <person name="Liu X."/>
        </authorList>
    </citation>
    <scope>NUCLEOTIDE SEQUENCE [LARGE SCALE GENOMIC DNA]</scope>
    <source>
        <strain evidence="9">Cailab_2021Rc</strain>
        <tissue evidence="9">Muscle</tissue>
    </source>
</reference>
<name>A0ABD0YIS0_9HEMI</name>
<dbReference type="SUPFAM" id="SSF81631">
    <property type="entry name" value="PAP/OAS1 substrate-binding domain"/>
    <property type="match status" value="1"/>
</dbReference>
<evidence type="ECO:0000256" key="1">
    <source>
        <dbReference type="ARBA" id="ARBA00001936"/>
    </source>
</evidence>
<keyword evidence="4" id="KW-0808">Transferase</keyword>
<dbReference type="Pfam" id="PF03828">
    <property type="entry name" value="PAP_assoc"/>
    <property type="match status" value="1"/>
</dbReference>
<comment type="similarity">
    <text evidence="2">Belongs to the DNA polymerase type-B-like family.</text>
</comment>
<evidence type="ECO:0000313" key="10">
    <source>
        <dbReference type="Proteomes" id="UP001558652"/>
    </source>
</evidence>
<feature type="domain" description="PAP-associated" evidence="7">
    <location>
        <begin position="293"/>
        <end position="351"/>
    </location>
</feature>
<evidence type="ECO:0000259" key="7">
    <source>
        <dbReference type="Pfam" id="PF03828"/>
    </source>
</evidence>
<comment type="cofactor">
    <cofactor evidence="1">
        <name>Mn(2+)</name>
        <dbReference type="ChEBI" id="CHEBI:29035"/>
    </cofactor>
</comment>
<dbReference type="EMBL" id="JBFDAA010000020">
    <property type="protein sequence ID" value="KAL1115085.1"/>
    <property type="molecule type" value="Genomic_DNA"/>
</dbReference>
<keyword evidence="10" id="KW-1185">Reference proteome</keyword>
<dbReference type="InterPro" id="IPR043519">
    <property type="entry name" value="NT_sf"/>
</dbReference>
<comment type="caution">
    <text evidence="9">The sequence shown here is derived from an EMBL/GenBank/DDBJ whole genome shotgun (WGS) entry which is preliminary data.</text>
</comment>
<gene>
    <name evidence="9" type="ORF">AAG570_007116</name>
</gene>
<proteinExistence type="inferred from homology"/>
<evidence type="ECO:0000313" key="9">
    <source>
        <dbReference type="EMBL" id="KAL1115085.1"/>
    </source>
</evidence>
<dbReference type="InterPro" id="IPR002058">
    <property type="entry name" value="PAP_assoc"/>
</dbReference>